<feature type="domain" description="Peptidase S1" evidence="1">
    <location>
        <begin position="4"/>
        <end position="45"/>
    </location>
</feature>
<protein>
    <recommendedName>
        <fullName evidence="1">Peptidase S1 domain-containing protein</fullName>
    </recommendedName>
</protein>
<feature type="non-terminal residue" evidence="2">
    <location>
        <position position="1"/>
    </location>
</feature>
<dbReference type="Pfam" id="PF00089">
    <property type="entry name" value="Trypsin"/>
    <property type="match status" value="1"/>
</dbReference>
<accession>A0ABD0P6Y7</accession>
<name>A0ABD0P6Y7_CIRMR</name>
<dbReference type="EMBL" id="JAMKFB020000018">
    <property type="protein sequence ID" value="KAL0168826.1"/>
    <property type="molecule type" value="Genomic_DNA"/>
</dbReference>
<comment type="caution">
    <text evidence="2">The sequence shown here is derived from an EMBL/GenBank/DDBJ whole genome shotgun (WGS) entry which is preliminary data.</text>
</comment>
<dbReference type="Gene3D" id="2.40.10.10">
    <property type="entry name" value="Trypsin-like serine proteases"/>
    <property type="match status" value="1"/>
</dbReference>
<dbReference type="InterPro" id="IPR009003">
    <property type="entry name" value="Peptidase_S1_PA"/>
</dbReference>
<keyword evidence="3" id="KW-1185">Reference proteome</keyword>
<organism evidence="2 3">
    <name type="scientific">Cirrhinus mrigala</name>
    <name type="common">Mrigala</name>
    <dbReference type="NCBI Taxonomy" id="683832"/>
    <lineage>
        <taxon>Eukaryota</taxon>
        <taxon>Metazoa</taxon>
        <taxon>Chordata</taxon>
        <taxon>Craniata</taxon>
        <taxon>Vertebrata</taxon>
        <taxon>Euteleostomi</taxon>
        <taxon>Actinopterygii</taxon>
        <taxon>Neopterygii</taxon>
        <taxon>Teleostei</taxon>
        <taxon>Ostariophysi</taxon>
        <taxon>Cypriniformes</taxon>
        <taxon>Cyprinidae</taxon>
        <taxon>Labeoninae</taxon>
        <taxon>Labeonini</taxon>
        <taxon>Cirrhinus</taxon>
    </lineage>
</organism>
<evidence type="ECO:0000313" key="3">
    <source>
        <dbReference type="Proteomes" id="UP001529510"/>
    </source>
</evidence>
<evidence type="ECO:0000313" key="2">
    <source>
        <dbReference type="EMBL" id="KAL0168826.1"/>
    </source>
</evidence>
<evidence type="ECO:0000259" key="1">
    <source>
        <dbReference type="Pfam" id="PF00089"/>
    </source>
</evidence>
<dbReference type="SUPFAM" id="SSF50494">
    <property type="entry name" value="Trypsin-like serine proteases"/>
    <property type="match status" value="1"/>
</dbReference>
<dbReference type="InterPro" id="IPR043504">
    <property type="entry name" value="Peptidase_S1_PA_chymotrypsin"/>
</dbReference>
<dbReference type="Proteomes" id="UP001529510">
    <property type="component" value="Unassembled WGS sequence"/>
</dbReference>
<gene>
    <name evidence="2" type="ORF">M9458_037048</name>
</gene>
<proteinExistence type="predicted"/>
<dbReference type="InterPro" id="IPR001254">
    <property type="entry name" value="Trypsin_dom"/>
</dbReference>
<dbReference type="AlphaFoldDB" id="A0ABD0P6Y7"/>
<reference evidence="2 3" key="1">
    <citation type="submission" date="2024-05" db="EMBL/GenBank/DDBJ databases">
        <title>Genome sequencing and assembly of Indian major carp, Cirrhinus mrigala (Hamilton, 1822).</title>
        <authorList>
            <person name="Mohindra V."/>
            <person name="Chowdhury L.M."/>
            <person name="Lal K."/>
            <person name="Jena J.K."/>
        </authorList>
    </citation>
    <scope>NUCLEOTIDE SEQUENCE [LARGE SCALE GENOMIC DNA]</scope>
    <source>
        <strain evidence="2">CM1030</strain>
        <tissue evidence="2">Blood</tissue>
    </source>
</reference>
<sequence>GGATVLQKANVRIINSTVCDTLMNGQITSRMTCAGVLAGGVDACQVGFIRRLNVY</sequence>